<feature type="compositionally biased region" description="Basic and acidic residues" evidence="1">
    <location>
        <begin position="149"/>
        <end position="163"/>
    </location>
</feature>
<dbReference type="AlphaFoldDB" id="A0A9P1J0X1"/>
<accession>A0A9P1J0X1</accession>
<feature type="compositionally biased region" description="Basic and acidic residues" evidence="1">
    <location>
        <begin position="113"/>
        <end position="125"/>
    </location>
</feature>
<evidence type="ECO:0000256" key="1">
    <source>
        <dbReference type="SAM" id="MobiDB-lite"/>
    </source>
</evidence>
<feature type="compositionally biased region" description="Basic and acidic residues" evidence="1">
    <location>
        <begin position="195"/>
        <end position="205"/>
    </location>
</feature>
<dbReference type="EMBL" id="CANHGI010000006">
    <property type="protein sequence ID" value="CAI5454863.1"/>
    <property type="molecule type" value="Genomic_DNA"/>
</dbReference>
<reference evidence="2" key="1">
    <citation type="submission" date="2022-11" db="EMBL/GenBank/DDBJ databases">
        <authorList>
            <person name="Kikuchi T."/>
        </authorList>
    </citation>
    <scope>NUCLEOTIDE SEQUENCE</scope>
    <source>
        <strain evidence="2">PS1010</strain>
    </source>
</reference>
<dbReference type="Proteomes" id="UP001152747">
    <property type="component" value="Unassembled WGS sequence"/>
</dbReference>
<organism evidence="2 3">
    <name type="scientific">Caenorhabditis angaria</name>
    <dbReference type="NCBI Taxonomy" id="860376"/>
    <lineage>
        <taxon>Eukaryota</taxon>
        <taxon>Metazoa</taxon>
        <taxon>Ecdysozoa</taxon>
        <taxon>Nematoda</taxon>
        <taxon>Chromadorea</taxon>
        <taxon>Rhabditida</taxon>
        <taxon>Rhabditina</taxon>
        <taxon>Rhabditomorpha</taxon>
        <taxon>Rhabditoidea</taxon>
        <taxon>Rhabditidae</taxon>
        <taxon>Peloderinae</taxon>
        <taxon>Caenorhabditis</taxon>
    </lineage>
</organism>
<name>A0A9P1J0X1_9PELO</name>
<feature type="region of interest" description="Disordered" evidence="1">
    <location>
        <begin position="143"/>
        <end position="205"/>
    </location>
</feature>
<feature type="compositionally biased region" description="Acidic residues" evidence="1">
    <location>
        <begin position="101"/>
        <end position="112"/>
    </location>
</feature>
<evidence type="ECO:0000313" key="2">
    <source>
        <dbReference type="EMBL" id="CAI5454863.1"/>
    </source>
</evidence>
<dbReference type="OrthoDB" id="21513at2759"/>
<gene>
    <name evidence="2" type="ORF">CAMP_LOCUS17500</name>
</gene>
<evidence type="ECO:0000313" key="3">
    <source>
        <dbReference type="Proteomes" id="UP001152747"/>
    </source>
</evidence>
<sequence length="443" mass="50806">MSLLSSTDDLVKQYAKKLKRDKDVEKTLKLLSTTTVSLDVLRKHNIKNLVRKYLKDRNFNIRYHAIKVKNILKKLKEEEETNDKDFELYCKIKSDQEDLGLELSSEDEEEIQEEHVEKNRRRENEPPIIPAKKVPIFCDMFEANGKPKGNAERKRLDEIKPKNPDAMTAPSSQKNQKNNKDGAKKETEQQVIHNPKIEKFDEEQMFKPRKDIQKVFAGRKKTVEEISSPEKLDNSSMMRNPNKLVRCCSDAPSNLIRPASDSLSNENKISLIKQNPKNEENDSVFEKMTKQSFPHVEHLPKEFSHWREYFAKLKKEKQEEENAKLAKLTQKIANKAYERSDNKRKTKLIDETHFSKFGRQKQSKPIMSSPLKIMPSAKTVSEARKAVGGGDSSKLKALQPAVIGKSLNFGASKSKFTSTSGKSKTVAPLMAKCMKMAGRTKLK</sequence>
<comment type="caution">
    <text evidence="2">The sequence shown here is derived from an EMBL/GenBank/DDBJ whole genome shotgun (WGS) entry which is preliminary data.</text>
</comment>
<feature type="region of interest" description="Disordered" evidence="1">
    <location>
        <begin position="101"/>
        <end position="128"/>
    </location>
</feature>
<keyword evidence="3" id="KW-1185">Reference proteome</keyword>
<proteinExistence type="predicted"/>
<protein>
    <submittedName>
        <fullName evidence="2">Uncharacterized protein</fullName>
    </submittedName>
</protein>
<feature type="compositionally biased region" description="Basic and acidic residues" evidence="1">
    <location>
        <begin position="178"/>
        <end position="188"/>
    </location>
</feature>